<keyword evidence="2" id="KW-0812">Transmembrane</keyword>
<keyword evidence="2" id="KW-0472">Membrane</keyword>
<dbReference type="EMBL" id="OW240917">
    <property type="protein sequence ID" value="CAH2299155.1"/>
    <property type="molecule type" value="Genomic_DNA"/>
</dbReference>
<gene>
    <name evidence="4" type="ORF">PECUL_23A040816</name>
    <name evidence="5" type="ORF">PECUL_23A053128</name>
</gene>
<dbReference type="SUPFAM" id="SSF55729">
    <property type="entry name" value="Acyl-CoA N-acyltransferases (Nat)"/>
    <property type="match status" value="1"/>
</dbReference>
<keyword evidence="6" id="KW-1185">Reference proteome</keyword>
<dbReference type="InterPro" id="IPR000182">
    <property type="entry name" value="GNAT_dom"/>
</dbReference>
<sequence>MANVSFRRYKNTDYDAVRLLFEQGMKSHIPSICVHILKLPRAQTILVLAFIIVFTISKSYLLSLMGVTTVLAAGWLLVNTNFNSYVEKCHKDDLLDIEKSYMENKKSCFWVAESNGRVIGMVGVQPTGDTGDIMVLRRLSVAKDQRGQGIAKSLCKIVLDFARKHGAKYVNLDTSIIQRPAHKLYEYLGFEKTEVRLSQTLPGRFANLYVLYFSYNIK</sequence>
<dbReference type="Gene3D" id="3.40.630.30">
    <property type="match status" value="1"/>
</dbReference>
<dbReference type="CDD" id="cd04301">
    <property type="entry name" value="NAT_SF"/>
    <property type="match status" value="1"/>
</dbReference>
<accession>A0AAD1SFY9</accession>
<evidence type="ECO:0000256" key="2">
    <source>
        <dbReference type="SAM" id="Phobius"/>
    </source>
</evidence>
<evidence type="ECO:0000313" key="6">
    <source>
        <dbReference type="Proteomes" id="UP001295444"/>
    </source>
</evidence>
<reference evidence="5" key="1">
    <citation type="submission" date="2022-03" db="EMBL/GenBank/DDBJ databases">
        <authorList>
            <person name="Alioto T."/>
            <person name="Alioto T."/>
            <person name="Gomez Garrido J."/>
        </authorList>
    </citation>
    <scope>NUCLEOTIDE SEQUENCE</scope>
</reference>
<feature type="domain" description="N-acetyltransferase" evidence="3">
    <location>
        <begin position="62"/>
        <end position="214"/>
    </location>
</feature>
<dbReference type="PANTHER" id="PTHR13947:SF58">
    <property type="entry name" value="8B (PUTATIVE,_PSEUDO-RELATED"/>
    <property type="match status" value="1"/>
</dbReference>
<dbReference type="PANTHER" id="PTHR13947">
    <property type="entry name" value="GNAT FAMILY N-ACETYLTRANSFERASE"/>
    <property type="match status" value="1"/>
</dbReference>
<feature type="transmembrane region" description="Helical" evidence="2">
    <location>
        <begin position="45"/>
        <end position="78"/>
    </location>
</feature>
<proteinExistence type="predicted"/>
<dbReference type="AlphaFoldDB" id="A0AAD1SFY9"/>
<dbReference type="EMBL" id="OW240917">
    <property type="protein sequence ID" value="CAH2299154.1"/>
    <property type="molecule type" value="Genomic_DNA"/>
</dbReference>
<keyword evidence="1" id="KW-0808">Transferase</keyword>
<dbReference type="Pfam" id="PF00583">
    <property type="entry name" value="Acetyltransf_1"/>
    <property type="match status" value="1"/>
</dbReference>
<evidence type="ECO:0000313" key="4">
    <source>
        <dbReference type="EMBL" id="CAH2299154.1"/>
    </source>
</evidence>
<protein>
    <submittedName>
        <fullName evidence="5">Probable N-acetyltransferase camello</fullName>
    </submittedName>
</protein>
<dbReference type="Proteomes" id="UP001295444">
    <property type="component" value="Chromosome 06"/>
</dbReference>
<name>A0AAD1SFY9_PELCU</name>
<organism evidence="5 6">
    <name type="scientific">Pelobates cultripes</name>
    <name type="common">Western spadefoot toad</name>
    <dbReference type="NCBI Taxonomy" id="61616"/>
    <lineage>
        <taxon>Eukaryota</taxon>
        <taxon>Metazoa</taxon>
        <taxon>Chordata</taxon>
        <taxon>Craniata</taxon>
        <taxon>Vertebrata</taxon>
        <taxon>Euteleostomi</taxon>
        <taxon>Amphibia</taxon>
        <taxon>Batrachia</taxon>
        <taxon>Anura</taxon>
        <taxon>Pelobatoidea</taxon>
        <taxon>Pelobatidae</taxon>
        <taxon>Pelobates</taxon>
    </lineage>
</organism>
<keyword evidence="2" id="KW-1133">Transmembrane helix</keyword>
<dbReference type="InterPro" id="IPR050769">
    <property type="entry name" value="NAT_camello-type"/>
</dbReference>
<dbReference type="PROSITE" id="PS51186">
    <property type="entry name" value="GNAT"/>
    <property type="match status" value="1"/>
</dbReference>
<dbReference type="GO" id="GO:0008080">
    <property type="term" value="F:N-acetyltransferase activity"/>
    <property type="evidence" value="ECO:0007669"/>
    <property type="project" value="InterPro"/>
</dbReference>
<evidence type="ECO:0000313" key="5">
    <source>
        <dbReference type="EMBL" id="CAH2299155.1"/>
    </source>
</evidence>
<evidence type="ECO:0000259" key="3">
    <source>
        <dbReference type="PROSITE" id="PS51186"/>
    </source>
</evidence>
<dbReference type="InterPro" id="IPR016181">
    <property type="entry name" value="Acyl_CoA_acyltransferase"/>
</dbReference>
<evidence type="ECO:0000256" key="1">
    <source>
        <dbReference type="ARBA" id="ARBA00022679"/>
    </source>
</evidence>